<dbReference type="EMBL" id="DRLF01000099">
    <property type="protein sequence ID" value="HEC05714.1"/>
    <property type="molecule type" value="Genomic_DNA"/>
</dbReference>
<reference evidence="9" key="1">
    <citation type="journal article" date="2020" name="mSystems">
        <title>Genome- and Community-Level Interaction Insights into Carbon Utilization and Element Cycling Functions of Hydrothermarchaeota in Hydrothermal Sediment.</title>
        <authorList>
            <person name="Zhou Z."/>
            <person name="Liu Y."/>
            <person name="Xu W."/>
            <person name="Pan J."/>
            <person name="Luo Z.H."/>
            <person name="Li M."/>
        </authorList>
    </citation>
    <scope>NUCLEOTIDE SEQUENCE [LARGE SCALE GENOMIC DNA]</scope>
    <source>
        <strain evidence="9">HyVt-458</strain>
    </source>
</reference>
<keyword evidence="3" id="KW-0949">S-adenosyl-L-methionine</keyword>
<keyword evidence="7" id="KW-0411">Iron-sulfur</keyword>
<comment type="caution">
    <text evidence="9">The sequence shown here is derived from an EMBL/GenBank/DDBJ whole genome shotgun (WGS) entry which is preliminary data.</text>
</comment>
<dbReference type="CDD" id="cd01335">
    <property type="entry name" value="Radical_SAM"/>
    <property type="match status" value="1"/>
</dbReference>
<evidence type="ECO:0000259" key="8">
    <source>
        <dbReference type="PROSITE" id="PS51918"/>
    </source>
</evidence>
<dbReference type="InterPro" id="IPR000385">
    <property type="entry name" value="MoaA_NifB_PqqE_Fe-S-bd_CS"/>
</dbReference>
<dbReference type="PANTHER" id="PTHR11228">
    <property type="entry name" value="RADICAL SAM DOMAIN PROTEIN"/>
    <property type="match status" value="1"/>
</dbReference>
<dbReference type="PROSITE" id="PS01305">
    <property type="entry name" value="MOAA_NIFB_PQQE"/>
    <property type="match status" value="1"/>
</dbReference>
<keyword evidence="5" id="KW-0560">Oxidoreductase</keyword>
<dbReference type="AlphaFoldDB" id="A0A831RVI7"/>
<dbReference type="GO" id="GO:0051539">
    <property type="term" value="F:4 iron, 4 sulfur cluster binding"/>
    <property type="evidence" value="ECO:0007669"/>
    <property type="project" value="UniProtKB-KW"/>
</dbReference>
<keyword evidence="4" id="KW-0479">Metal-binding</keyword>
<evidence type="ECO:0000313" key="9">
    <source>
        <dbReference type="EMBL" id="HEC05714.1"/>
    </source>
</evidence>
<comment type="cofactor">
    <cofactor evidence="1">
        <name>[4Fe-4S] cluster</name>
        <dbReference type="ChEBI" id="CHEBI:49883"/>
    </cofactor>
</comment>
<dbReference type="PIRSF" id="PIRSF037420">
    <property type="entry name" value="PQQ_syn_pqqE"/>
    <property type="match status" value="1"/>
</dbReference>
<name>A0A831RVI7_9GAMM</name>
<keyword evidence="2" id="KW-0004">4Fe-4S</keyword>
<accession>A0A831RVI7</accession>
<dbReference type="InterPro" id="IPR023885">
    <property type="entry name" value="4Fe4S-binding_SPASM_dom"/>
</dbReference>
<dbReference type="InterPro" id="IPR013785">
    <property type="entry name" value="Aldolase_TIM"/>
</dbReference>
<organism evidence="9">
    <name type="scientific">Thiolapillus brandeum</name>
    <dbReference type="NCBI Taxonomy" id="1076588"/>
    <lineage>
        <taxon>Bacteria</taxon>
        <taxon>Pseudomonadati</taxon>
        <taxon>Pseudomonadota</taxon>
        <taxon>Gammaproteobacteria</taxon>
        <taxon>Chromatiales</taxon>
        <taxon>Sedimenticolaceae</taxon>
        <taxon>Thiolapillus</taxon>
    </lineage>
</organism>
<evidence type="ECO:0000256" key="4">
    <source>
        <dbReference type="ARBA" id="ARBA00022723"/>
    </source>
</evidence>
<dbReference type="Pfam" id="PF04055">
    <property type="entry name" value="Radical_SAM"/>
    <property type="match status" value="1"/>
</dbReference>
<dbReference type="InterPro" id="IPR007197">
    <property type="entry name" value="rSAM"/>
</dbReference>
<evidence type="ECO:0000256" key="6">
    <source>
        <dbReference type="ARBA" id="ARBA00023004"/>
    </source>
</evidence>
<evidence type="ECO:0000256" key="3">
    <source>
        <dbReference type="ARBA" id="ARBA00022691"/>
    </source>
</evidence>
<dbReference type="Proteomes" id="UP000886339">
    <property type="component" value="Unassembled WGS sequence"/>
</dbReference>
<dbReference type="InterPro" id="IPR050377">
    <property type="entry name" value="Radical_SAM_PqqE_MftC-like"/>
</dbReference>
<evidence type="ECO:0000256" key="2">
    <source>
        <dbReference type="ARBA" id="ARBA00022485"/>
    </source>
</evidence>
<evidence type="ECO:0000256" key="1">
    <source>
        <dbReference type="ARBA" id="ARBA00001966"/>
    </source>
</evidence>
<dbReference type="SFLD" id="SFLDS00029">
    <property type="entry name" value="Radical_SAM"/>
    <property type="match status" value="1"/>
</dbReference>
<keyword evidence="6" id="KW-0408">Iron</keyword>
<sequence>MSSFADKMRQTWDENILFSALLELTYSCNLDCSFCYNEKDLQGRTLSRSQYLELFRELRAMGVFNLILSGGEPLAHKDFFLLGAEARKLGFVIRIKSNGHALHAATAKRLKEEVDPFSIEISLHGACADTHDRQTRVPGSFDRLIKNLFILKDLGLRFQLNSVLTRWNENEIAAMYALAEKFAVPLKFDSQVTPKDNGDSSPLELSPSEKGLRELLRHQHDFARQMQSEATEQPPQTRSYCGAGTSTIAIDPVGNVFPCVQWRQAIGNVHDQRMQQIWQNSTALNSIRDKNIEARTNMLNQGSKAALGAFCPGVAKLISGDATAIYPSVHLRSKLHEDILNNTDI</sequence>
<dbReference type="Pfam" id="PF13186">
    <property type="entry name" value="SPASM"/>
    <property type="match status" value="1"/>
</dbReference>
<dbReference type="InterPro" id="IPR017200">
    <property type="entry name" value="PqqE-like"/>
</dbReference>
<protein>
    <submittedName>
        <fullName evidence="9">Radical SAM protein</fullName>
    </submittedName>
</protein>
<dbReference type="GO" id="GO:0016491">
    <property type="term" value="F:oxidoreductase activity"/>
    <property type="evidence" value="ECO:0007669"/>
    <property type="project" value="UniProtKB-KW"/>
</dbReference>
<gene>
    <name evidence="9" type="ORF">ENJ12_02600</name>
</gene>
<dbReference type="GO" id="GO:0046872">
    <property type="term" value="F:metal ion binding"/>
    <property type="evidence" value="ECO:0007669"/>
    <property type="project" value="UniProtKB-KW"/>
</dbReference>
<dbReference type="PANTHER" id="PTHR11228:SF7">
    <property type="entry name" value="PQQA PEPTIDE CYCLASE"/>
    <property type="match status" value="1"/>
</dbReference>
<dbReference type="Gene3D" id="3.20.20.70">
    <property type="entry name" value="Aldolase class I"/>
    <property type="match status" value="1"/>
</dbReference>
<proteinExistence type="predicted"/>
<evidence type="ECO:0000256" key="5">
    <source>
        <dbReference type="ARBA" id="ARBA00023002"/>
    </source>
</evidence>
<feature type="domain" description="Radical SAM core" evidence="8">
    <location>
        <begin position="14"/>
        <end position="225"/>
    </location>
</feature>
<dbReference type="SFLD" id="SFLDG01067">
    <property type="entry name" value="SPASM/twitch_domain_containing"/>
    <property type="match status" value="1"/>
</dbReference>
<dbReference type="SFLD" id="SFLDG01386">
    <property type="entry name" value="main_SPASM_domain-containing"/>
    <property type="match status" value="1"/>
</dbReference>
<evidence type="ECO:0000256" key="7">
    <source>
        <dbReference type="ARBA" id="ARBA00023014"/>
    </source>
</evidence>
<dbReference type="PROSITE" id="PS51918">
    <property type="entry name" value="RADICAL_SAM"/>
    <property type="match status" value="1"/>
</dbReference>
<dbReference type="InterPro" id="IPR058240">
    <property type="entry name" value="rSAM_sf"/>
</dbReference>
<dbReference type="SUPFAM" id="SSF102114">
    <property type="entry name" value="Radical SAM enzymes"/>
    <property type="match status" value="1"/>
</dbReference>